<evidence type="ECO:0000313" key="3">
    <source>
        <dbReference type="Proteomes" id="UP000198211"/>
    </source>
</evidence>
<feature type="chain" id="PRO_5012352778" evidence="1">
    <location>
        <begin position="25"/>
        <end position="171"/>
    </location>
</feature>
<organism evidence="2 3">
    <name type="scientific">Phytophthora megakarya</name>
    <dbReference type="NCBI Taxonomy" id="4795"/>
    <lineage>
        <taxon>Eukaryota</taxon>
        <taxon>Sar</taxon>
        <taxon>Stramenopiles</taxon>
        <taxon>Oomycota</taxon>
        <taxon>Peronosporomycetes</taxon>
        <taxon>Peronosporales</taxon>
        <taxon>Peronosporaceae</taxon>
        <taxon>Phytophthora</taxon>
    </lineage>
</organism>
<accession>A0A225V3T5</accession>
<keyword evidence="3" id="KW-1185">Reference proteome</keyword>
<keyword evidence="1" id="KW-0732">Signal</keyword>
<protein>
    <submittedName>
        <fullName evidence="2">RxLR effector protein</fullName>
    </submittedName>
</protein>
<name>A0A225V3T5_9STRA</name>
<feature type="signal peptide" evidence="1">
    <location>
        <begin position="1"/>
        <end position="24"/>
    </location>
</feature>
<dbReference type="AlphaFoldDB" id="A0A225V3T5"/>
<dbReference type="EMBL" id="NBNE01008821">
    <property type="protein sequence ID" value="OWY99069.1"/>
    <property type="molecule type" value="Genomic_DNA"/>
</dbReference>
<reference evidence="3" key="1">
    <citation type="submission" date="2017-03" db="EMBL/GenBank/DDBJ databases">
        <title>Phytopthora megakarya and P. palmivora, two closely related causual agents of cacao black pod achieved similar genome size and gene model numbers by different mechanisms.</title>
        <authorList>
            <person name="Ali S."/>
            <person name="Shao J."/>
            <person name="Larry D.J."/>
            <person name="Kronmiller B."/>
            <person name="Shen D."/>
            <person name="Strem M.D."/>
            <person name="Melnick R.L."/>
            <person name="Guiltinan M.J."/>
            <person name="Tyler B.M."/>
            <person name="Meinhardt L.W."/>
            <person name="Bailey B.A."/>
        </authorList>
    </citation>
    <scope>NUCLEOTIDE SEQUENCE [LARGE SCALE GENOMIC DNA]</scope>
    <source>
        <strain evidence="3">zdho120</strain>
    </source>
</reference>
<evidence type="ECO:0000313" key="2">
    <source>
        <dbReference type="EMBL" id="OWY99069.1"/>
    </source>
</evidence>
<comment type="caution">
    <text evidence="2">The sequence shown here is derived from an EMBL/GenBank/DDBJ whole genome shotgun (WGS) entry which is preliminary data.</text>
</comment>
<dbReference type="Proteomes" id="UP000198211">
    <property type="component" value="Unassembled WGS sequence"/>
</dbReference>
<evidence type="ECO:0000256" key="1">
    <source>
        <dbReference type="SAM" id="SignalP"/>
    </source>
</evidence>
<sequence length="171" mass="19076">MRSLFWIYFLGLVCMVYFTGVTLATKTSSLSSIEPTIFNSTENMPTTLRFLRRDSAVTTKTATNVDHTTDTEERSVHIGTTVADKIAGISIKTIEGIFKGVAKVVGQATVGKFRGLVRRFTFKVLYKTGSKPADMYARAEKQTHPALKERYELAAKLYDAYYASMKKALHA</sequence>
<gene>
    <name evidence="2" type="ORF">PHMEG_00030001</name>
</gene>
<proteinExistence type="predicted"/>